<keyword evidence="7" id="KW-1015">Disulfide bond</keyword>
<dbReference type="Pfam" id="PF19030">
    <property type="entry name" value="TSP1_ADAMTS"/>
    <property type="match status" value="2"/>
</dbReference>
<dbReference type="FunFam" id="2.20.100.10:FF:000027">
    <property type="entry name" value="Thrombospondin type 1 domain containing 7A"/>
    <property type="match status" value="1"/>
</dbReference>
<comment type="subcellular location">
    <subcellularLocation>
        <location evidence="1">Membrane</location>
        <topology evidence="1">Single-pass type I membrane protein</topology>
    </subcellularLocation>
</comment>
<evidence type="ECO:0000313" key="13">
    <source>
        <dbReference type="Proteomes" id="UP000010556"/>
    </source>
</evidence>
<feature type="non-terminal residue" evidence="12">
    <location>
        <position position="1"/>
    </location>
</feature>
<dbReference type="SUPFAM" id="SSF82895">
    <property type="entry name" value="TSP-1 type 1 repeat"/>
    <property type="match status" value="5"/>
</dbReference>
<evidence type="ECO:0000259" key="11">
    <source>
        <dbReference type="Pfam" id="PF23308"/>
    </source>
</evidence>
<feature type="region of interest" description="Disordered" evidence="9">
    <location>
        <begin position="464"/>
        <end position="505"/>
    </location>
</feature>
<feature type="domain" description="Thrombospondin type-1" evidence="11">
    <location>
        <begin position="372"/>
        <end position="411"/>
    </location>
</feature>
<keyword evidence="2" id="KW-0812">Transmembrane</keyword>
<dbReference type="PANTHER" id="PTHR11311:SF7">
    <property type="entry name" value="THROMBOSPONDIN TYPE-1 DOMAIN-CONTAINING PROTEIN 7B"/>
    <property type="match status" value="1"/>
</dbReference>
<organism evidence="12 13">
    <name type="scientific">Myotis davidii</name>
    <name type="common">David's myotis</name>
    <dbReference type="NCBI Taxonomy" id="225400"/>
    <lineage>
        <taxon>Eukaryota</taxon>
        <taxon>Metazoa</taxon>
        <taxon>Chordata</taxon>
        <taxon>Craniata</taxon>
        <taxon>Vertebrata</taxon>
        <taxon>Euteleostomi</taxon>
        <taxon>Mammalia</taxon>
        <taxon>Eutheria</taxon>
        <taxon>Laurasiatheria</taxon>
        <taxon>Chiroptera</taxon>
        <taxon>Yangochiroptera</taxon>
        <taxon>Vespertilionidae</taxon>
        <taxon>Myotis</taxon>
    </lineage>
</organism>
<dbReference type="Pfam" id="PF19028">
    <property type="entry name" value="TSP1_spondin"/>
    <property type="match status" value="1"/>
</dbReference>
<dbReference type="eggNOG" id="KOG3538">
    <property type="taxonomic scope" value="Eukaryota"/>
</dbReference>
<dbReference type="Pfam" id="PF00090">
    <property type="entry name" value="TSP_1"/>
    <property type="match status" value="1"/>
</dbReference>
<dbReference type="FunFam" id="2.20.100.10:FF:000017">
    <property type="entry name" value="Thrombospondin type 1 domain containing 7A"/>
    <property type="match status" value="1"/>
</dbReference>
<keyword evidence="5" id="KW-1133">Transmembrane helix</keyword>
<dbReference type="InterPro" id="IPR051418">
    <property type="entry name" value="Spondin/Thrombospondin_T1"/>
</dbReference>
<dbReference type="AlphaFoldDB" id="L5M806"/>
<protein>
    <submittedName>
        <fullName evidence="12">Thrombospondin type-1 domain-containing protein 7B</fullName>
    </submittedName>
</protein>
<dbReference type="PROSITE" id="PS50092">
    <property type="entry name" value="TSP1"/>
    <property type="match status" value="4"/>
</dbReference>
<dbReference type="InterPro" id="IPR036383">
    <property type="entry name" value="TSP1_rpt_sf"/>
</dbReference>
<keyword evidence="8" id="KW-0325">Glycoprotein</keyword>
<dbReference type="InterPro" id="IPR000884">
    <property type="entry name" value="TSP1_rpt"/>
</dbReference>
<feature type="compositionally biased region" description="Polar residues" evidence="9">
    <location>
        <begin position="485"/>
        <end position="494"/>
    </location>
</feature>
<evidence type="ECO:0000313" key="12">
    <source>
        <dbReference type="EMBL" id="ELK34486.1"/>
    </source>
</evidence>
<keyword evidence="4" id="KW-0677">Repeat</keyword>
<evidence type="ECO:0000256" key="6">
    <source>
        <dbReference type="ARBA" id="ARBA00023136"/>
    </source>
</evidence>
<dbReference type="InterPro" id="IPR056991">
    <property type="entry name" value="TSP1_TSH7A-B_C"/>
</dbReference>
<reference evidence="13" key="1">
    <citation type="journal article" date="2013" name="Science">
        <title>Comparative analysis of bat genomes provides insight into the evolution of flight and immunity.</title>
        <authorList>
            <person name="Zhang G."/>
            <person name="Cowled C."/>
            <person name="Shi Z."/>
            <person name="Huang Z."/>
            <person name="Bishop-Lilly K.A."/>
            <person name="Fang X."/>
            <person name="Wynne J.W."/>
            <person name="Xiong Z."/>
            <person name="Baker M.L."/>
            <person name="Zhao W."/>
            <person name="Tachedjian M."/>
            <person name="Zhu Y."/>
            <person name="Zhou P."/>
            <person name="Jiang X."/>
            <person name="Ng J."/>
            <person name="Yang L."/>
            <person name="Wu L."/>
            <person name="Xiao J."/>
            <person name="Feng Y."/>
            <person name="Chen Y."/>
            <person name="Sun X."/>
            <person name="Zhang Y."/>
            <person name="Marsh G.A."/>
            <person name="Crameri G."/>
            <person name="Broder C.C."/>
            <person name="Frey K.G."/>
            <person name="Wang L.F."/>
            <person name="Wang J."/>
        </authorList>
    </citation>
    <scope>NUCLEOTIDE SEQUENCE [LARGE SCALE GENOMIC DNA]</scope>
</reference>
<evidence type="ECO:0000256" key="3">
    <source>
        <dbReference type="ARBA" id="ARBA00022729"/>
    </source>
</evidence>
<dbReference type="PANTHER" id="PTHR11311">
    <property type="entry name" value="SPONDIN"/>
    <property type="match status" value="1"/>
</dbReference>
<evidence type="ECO:0000259" key="10">
    <source>
        <dbReference type="Pfam" id="PF19028"/>
    </source>
</evidence>
<proteinExistence type="predicted"/>
<dbReference type="GO" id="GO:0030036">
    <property type="term" value="P:actin cytoskeleton organization"/>
    <property type="evidence" value="ECO:0007669"/>
    <property type="project" value="TreeGrafter"/>
</dbReference>
<dbReference type="InterPro" id="IPR044004">
    <property type="entry name" value="TSP1_spondin_dom"/>
</dbReference>
<gene>
    <name evidence="12" type="ORF">MDA_GLEAN10006014</name>
</gene>
<keyword evidence="13" id="KW-1185">Reference proteome</keyword>
<evidence type="ECO:0000256" key="4">
    <source>
        <dbReference type="ARBA" id="ARBA00022737"/>
    </source>
</evidence>
<evidence type="ECO:0000256" key="2">
    <source>
        <dbReference type="ARBA" id="ARBA00022692"/>
    </source>
</evidence>
<keyword evidence="6" id="KW-0472">Membrane</keyword>
<dbReference type="GO" id="GO:0005886">
    <property type="term" value="C:plasma membrane"/>
    <property type="evidence" value="ECO:0007669"/>
    <property type="project" value="TreeGrafter"/>
</dbReference>
<feature type="domain" description="Spondin-like TSP1" evidence="10">
    <location>
        <begin position="203"/>
        <end position="256"/>
    </location>
</feature>
<dbReference type="Proteomes" id="UP000010556">
    <property type="component" value="Unassembled WGS sequence"/>
</dbReference>
<dbReference type="Pfam" id="PF23308">
    <property type="entry name" value="TSP1_TSH7A-B_C"/>
    <property type="match status" value="1"/>
</dbReference>
<accession>L5M806</accession>
<evidence type="ECO:0000256" key="1">
    <source>
        <dbReference type="ARBA" id="ARBA00004479"/>
    </source>
</evidence>
<dbReference type="Gene3D" id="2.20.100.10">
    <property type="entry name" value="Thrombospondin type-1 (TSP1) repeat"/>
    <property type="match status" value="3"/>
</dbReference>
<dbReference type="EMBL" id="KB103143">
    <property type="protein sequence ID" value="ELK34486.1"/>
    <property type="molecule type" value="Genomic_DNA"/>
</dbReference>
<sequence length="505" mass="56048">QVHEAVPCYSECNQYSWVVEHWSPCRIHNELRPLRCGGGTQSRKIRCVNTASSEGGAVNSSLCNPDEMPPETQPCSLLCPSECVMSEWGTWSKCPQSCDPHTMQRRTRHLLRPSLSSRACAEDSQVRPCLLNENCFQFQYNLTEWSTCQLSENATCGQGVRTRLLSCVRSDGKPVSMDQCEQHNLAKPQRMSIHCLVECVVNCQLSEWTAWTECSQTCGHGGRMSRTRFIMLPSQGEGRPCPPELTQQKACPVTPCYSWVLSTWSACKLEGGDCGEGVQIRSLSCVVHNGSVASSAVRVDDAQCKEVPWQDGTLQQLCSVPCPGGKCYHYTWKASLWNNNERTVWCQRSDGMNVTGGCSPQARPAAIRQCSPACRKPFSYCTQGGVCGCEKGYTEIMRSNGFLDYCMKVPGSEDRKAHVKNLAGKNRPVNSKIHDIFKGWSIQPLDPGGTLPLSFSQHAFDEPSFAKPQLPNKVPPYSIKKPKPHQSTPAQQKPLTFAYDGDLDM</sequence>
<evidence type="ECO:0000256" key="9">
    <source>
        <dbReference type="SAM" id="MobiDB-lite"/>
    </source>
</evidence>
<evidence type="ECO:0000256" key="8">
    <source>
        <dbReference type="ARBA" id="ARBA00023180"/>
    </source>
</evidence>
<dbReference type="SMART" id="SM00209">
    <property type="entry name" value="TSP1"/>
    <property type="match status" value="5"/>
</dbReference>
<evidence type="ECO:0000256" key="7">
    <source>
        <dbReference type="ARBA" id="ARBA00023157"/>
    </source>
</evidence>
<name>L5M806_MYODS</name>
<keyword evidence="3" id="KW-0732">Signal</keyword>
<evidence type="ECO:0000256" key="5">
    <source>
        <dbReference type="ARBA" id="ARBA00022989"/>
    </source>
</evidence>